<evidence type="ECO:0000256" key="2">
    <source>
        <dbReference type="ARBA" id="ARBA00022857"/>
    </source>
</evidence>
<dbReference type="EMBL" id="PKOZ01000005">
    <property type="protein sequence ID" value="PQD95322.1"/>
    <property type="molecule type" value="Genomic_DNA"/>
</dbReference>
<dbReference type="PANTHER" id="PTHR21708:SF26">
    <property type="entry name" value="2-DEHYDROPANTOATE 2-REDUCTASE"/>
    <property type="match status" value="1"/>
</dbReference>
<dbReference type="UniPathway" id="UPA00028">
    <property type="reaction ID" value="UER00004"/>
</dbReference>
<keyword evidence="3 4" id="KW-0560">Oxidoreductase</keyword>
<dbReference type="InterPro" id="IPR003710">
    <property type="entry name" value="ApbA"/>
</dbReference>
<feature type="domain" description="Ketopantoate reductase N-terminal" evidence="5">
    <location>
        <begin position="3"/>
        <end position="151"/>
    </location>
</feature>
<keyword evidence="8" id="KW-1185">Reference proteome</keyword>
<comment type="catalytic activity">
    <reaction evidence="4">
        <text>(R)-pantoate + NADP(+) = 2-dehydropantoate + NADPH + H(+)</text>
        <dbReference type="Rhea" id="RHEA:16233"/>
        <dbReference type="ChEBI" id="CHEBI:11561"/>
        <dbReference type="ChEBI" id="CHEBI:15378"/>
        <dbReference type="ChEBI" id="CHEBI:15980"/>
        <dbReference type="ChEBI" id="CHEBI:57783"/>
        <dbReference type="ChEBI" id="CHEBI:58349"/>
        <dbReference type="EC" id="1.1.1.169"/>
    </reaction>
</comment>
<dbReference type="NCBIfam" id="TIGR00745">
    <property type="entry name" value="apbA_panE"/>
    <property type="match status" value="1"/>
</dbReference>
<evidence type="ECO:0000259" key="5">
    <source>
        <dbReference type="Pfam" id="PF02558"/>
    </source>
</evidence>
<evidence type="ECO:0000313" key="7">
    <source>
        <dbReference type="EMBL" id="PQD95322.1"/>
    </source>
</evidence>
<dbReference type="Proteomes" id="UP000239663">
    <property type="component" value="Unassembled WGS sequence"/>
</dbReference>
<comment type="similarity">
    <text evidence="1 4">Belongs to the ketopantoate reductase family.</text>
</comment>
<dbReference type="InterPro" id="IPR036291">
    <property type="entry name" value="NAD(P)-bd_dom_sf"/>
</dbReference>
<accession>A0A2S7MZQ7</accession>
<comment type="function">
    <text evidence="4">Catalyzes the NADPH-dependent reduction of ketopantoate into pantoic acid.</text>
</comment>
<reference evidence="7 8" key="1">
    <citation type="submission" date="2017-12" db="EMBL/GenBank/DDBJ databases">
        <title>Taxonomic description and draft genome of Pradoshia cofamensis Gen. nov., sp. nov., a thermotolerant bacillale isolated from anterior gut of earthworm Eisenia fetida.</title>
        <authorList>
            <person name="Saha T."/>
            <person name="Chakraborty R."/>
        </authorList>
    </citation>
    <scope>NUCLEOTIDE SEQUENCE [LARGE SCALE GENOMIC DNA]</scope>
    <source>
        <strain evidence="7 8">EAG3</strain>
    </source>
</reference>
<feature type="domain" description="Ketopantoate reductase C-terminal" evidence="6">
    <location>
        <begin position="178"/>
        <end position="300"/>
    </location>
</feature>
<dbReference type="Gene3D" id="1.10.1040.10">
    <property type="entry name" value="N-(1-d-carboxylethyl)-l-norvaline Dehydrogenase, domain 2"/>
    <property type="match status" value="1"/>
</dbReference>
<sequence>MRVLIIGAGGIGGYFGGRLTEAGADVTFLVRERRKQELMERGLVIQSVHGDYTCRPKVLVNGEDAAPFDYVLLAVKSYHLESAIKDMASYVSDRTAVIPLLNGVTHLGELQKAFGTERVLGGLCFIETTLTNDGVIRQTSKFHDIVFGELDGKPTERAQRFADLCSGAYMSANHSIMIKKDMWEKYLFITLFSGITTMMRAAIGIIKETDSGMRVIEGLLDEILLIFQEHHAPLEDGARERQIEKIKALGYEMKSSMLRDMEKGYRTEADHLQGYLLELAEQYNLETPLLHASYAHLKIYEKSLAE</sequence>
<dbReference type="OrthoDB" id="9793586at2"/>
<gene>
    <name evidence="7" type="ORF">CYL18_10720</name>
</gene>
<evidence type="ECO:0000256" key="4">
    <source>
        <dbReference type="RuleBase" id="RU362068"/>
    </source>
</evidence>
<evidence type="ECO:0000313" key="8">
    <source>
        <dbReference type="Proteomes" id="UP000239663"/>
    </source>
</evidence>
<dbReference type="RefSeq" id="WP_104849581.1">
    <property type="nucleotide sequence ID" value="NZ_PKOZ01000005.1"/>
</dbReference>
<keyword evidence="4" id="KW-0566">Pantothenate biosynthesis</keyword>
<dbReference type="FunFam" id="3.40.50.720:FF:000307">
    <property type="entry name" value="2-dehydropantoate 2-reductase"/>
    <property type="match status" value="1"/>
</dbReference>
<dbReference type="SUPFAM" id="SSF48179">
    <property type="entry name" value="6-phosphogluconate dehydrogenase C-terminal domain-like"/>
    <property type="match status" value="1"/>
</dbReference>
<dbReference type="InterPro" id="IPR013332">
    <property type="entry name" value="KPR_N"/>
</dbReference>
<dbReference type="InterPro" id="IPR013328">
    <property type="entry name" value="6PGD_dom2"/>
</dbReference>
<dbReference type="Pfam" id="PF08546">
    <property type="entry name" value="ApbA_C"/>
    <property type="match status" value="1"/>
</dbReference>
<name>A0A2S7MZQ7_9BACI</name>
<keyword evidence="2 4" id="KW-0521">NADP</keyword>
<evidence type="ECO:0000256" key="3">
    <source>
        <dbReference type="ARBA" id="ARBA00023002"/>
    </source>
</evidence>
<dbReference type="Pfam" id="PF02558">
    <property type="entry name" value="ApbA"/>
    <property type="match status" value="1"/>
</dbReference>
<dbReference type="GO" id="GO:0005737">
    <property type="term" value="C:cytoplasm"/>
    <property type="evidence" value="ECO:0007669"/>
    <property type="project" value="TreeGrafter"/>
</dbReference>
<dbReference type="PANTHER" id="PTHR21708">
    <property type="entry name" value="PROBABLE 2-DEHYDROPANTOATE 2-REDUCTASE"/>
    <property type="match status" value="1"/>
</dbReference>
<organism evidence="7 8">
    <name type="scientific">Pradoshia eiseniae</name>
    <dbReference type="NCBI Taxonomy" id="2064768"/>
    <lineage>
        <taxon>Bacteria</taxon>
        <taxon>Bacillati</taxon>
        <taxon>Bacillota</taxon>
        <taxon>Bacilli</taxon>
        <taxon>Bacillales</taxon>
        <taxon>Bacillaceae</taxon>
        <taxon>Pradoshia</taxon>
    </lineage>
</organism>
<dbReference type="EC" id="1.1.1.169" evidence="4"/>
<dbReference type="FunFam" id="1.10.1040.10:FF:000017">
    <property type="entry name" value="2-dehydropantoate 2-reductase"/>
    <property type="match status" value="1"/>
</dbReference>
<dbReference type="AlphaFoldDB" id="A0A2S7MZQ7"/>
<comment type="pathway">
    <text evidence="4">Cofactor biosynthesis; (R)-pantothenate biosynthesis; (R)-pantoate from 3-methyl-2-oxobutanoate: step 2/2.</text>
</comment>
<dbReference type="InterPro" id="IPR051402">
    <property type="entry name" value="KPR-Related"/>
</dbReference>
<dbReference type="InterPro" id="IPR013752">
    <property type="entry name" value="KPA_reductase"/>
</dbReference>
<comment type="caution">
    <text evidence="7">The sequence shown here is derived from an EMBL/GenBank/DDBJ whole genome shotgun (WGS) entry which is preliminary data.</text>
</comment>
<dbReference type="GO" id="GO:0015940">
    <property type="term" value="P:pantothenate biosynthetic process"/>
    <property type="evidence" value="ECO:0007669"/>
    <property type="project" value="UniProtKB-UniPathway"/>
</dbReference>
<evidence type="ECO:0000256" key="1">
    <source>
        <dbReference type="ARBA" id="ARBA00007870"/>
    </source>
</evidence>
<dbReference type="GO" id="GO:0008677">
    <property type="term" value="F:2-dehydropantoate 2-reductase activity"/>
    <property type="evidence" value="ECO:0007669"/>
    <property type="project" value="UniProtKB-EC"/>
</dbReference>
<proteinExistence type="inferred from homology"/>
<protein>
    <recommendedName>
        <fullName evidence="4">2-dehydropantoate 2-reductase</fullName>
        <ecNumber evidence="4">1.1.1.169</ecNumber>
    </recommendedName>
    <alternativeName>
        <fullName evidence="4">Ketopantoate reductase</fullName>
    </alternativeName>
</protein>
<dbReference type="InterPro" id="IPR008927">
    <property type="entry name" value="6-PGluconate_DH-like_C_sf"/>
</dbReference>
<dbReference type="Gene3D" id="3.40.50.720">
    <property type="entry name" value="NAD(P)-binding Rossmann-like Domain"/>
    <property type="match status" value="1"/>
</dbReference>
<dbReference type="SUPFAM" id="SSF51735">
    <property type="entry name" value="NAD(P)-binding Rossmann-fold domains"/>
    <property type="match status" value="1"/>
</dbReference>
<evidence type="ECO:0000259" key="6">
    <source>
        <dbReference type="Pfam" id="PF08546"/>
    </source>
</evidence>